<dbReference type="PANTHER" id="PTHR48098:SF6">
    <property type="entry name" value="FERRI-BACILLIBACTIN ESTERASE BESA"/>
    <property type="match status" value="1"/>
</dbReference>
<evidence type="ECO:0000313" key="3">
    <source>
        <dbReference type="Proteomes" id="UP000298337"/>
    </source>
</evidence>
<dbReference type="InterPro" id="IPR000801">
    <property type="entry name" value="Esterase-like"/>
</dbReference>
<name>A0A4Z0P816_9BACT</name>
<reference evidence="2 3" key="1">
    <citation type="submission" date="2019-04" db="EMBL/GenBank/DDBJ databases">
        <authorList>
            <person name="Feng G."/>
            <person name="Zhang J."/>
            <person name="Zhu H."/>
        </authorList>
    </citation>
    <scope>NUCLEOTIDE SEQUENCE [LARGE SCALE GENOMIC DNA]</scope>
    <source>
        <strain evidence="2 3">92R-1</strain>
    </source>
</reference>
<dbReference type="AlphaFoldDB" id="A0A4Z0P816"/>
<keyword evidence="3" id="KW-1185">Reference proteome</keyword>
<proteinExistence type="predicted"/>
<accession>A0A4Z0P816</accession>
<keyword evidence="2" id="KW-0378">Hydrolase</keyword>
<dbReference type="InterPro" id="IPR013783">
    <property type="entry name" value="Ig-like_fold"/>
</dbReference>
<dbReference type="GO" id="GO:0030246">
    <property type="term" value="F:carbohydrate binding"/>
    <property type="evidence" value="ECO:0007669"/>
    <property type="project" value="InterPro"/>
</dbReference>
<gene>
    <name evidence="2" type="ORF">EU556_12755</name>
</gene>
<protein>
    <submittedName>
        <fullName evidence="2">Alpha/beta hydrolase</fullName>
    </submittedName>
</protein>
<feature type="signal peptide" evidence="1">
    <location>
        <begin position="1"/>
        <end position="19"/>
    </location>
</feature>
<dbReference type="GO" id="GO:0016787">
    <property type="term" value="F:hydrolase activity"/>
    <property type="evidence" value="ECO:0007669"/>
    <property type="project" value="UniProtKB-KW"/>
</dbReference>
<dbReference type="SUPFAM" id="SSF53474">
    <property type="entry name" value="alpha/beta-Hydrolases"/>
    <property type="match status" value="1"/>
</dbReference>
<dbReference type="InterPro" id="IPR050583">
    <property type="entry name" value="Mycobacterial_A85_antigen"/>
</dbReference>
<keyword evidence="1" id="KW-0732">Signal</keyword>
<sequence length="475" mass="52977">MKSLISTGILLLLSCTSRAQTVLRLVQVPAQTPAAATIYMAGSFNGWQPANKAYAFTRGADGKYEYTLPASLTGELEFKLTRGSWNTAETDAQHQDIPNRHLVVKDQRVVIALQVAGWKDGGPMKQENACVSTAQKPNVQILDTAFYIPQLERKRRIWVYLPTDYNSNPAKRYAVLYMHDGQNVFDACTSFSGEWGVDETLSQLQQKGLDDAGCIVIAVDNGGAERLNELSPWRNTEYGGGQGEHYVDFLVHTLKPYVDAHYRTLTGREFTGLAGSSMGGLISTYAALRYPQVYSKVGVFSPAFWFAKDSLFQYVRQHPASPATRFYFVSGTAESETMVPLMQAMRDSLQRNGVPAGNMAYSTPADGKHAEWFWKREFPAAYRWLYEQDGTSHNYRLGGKPLAYSAYLNQEQNQLTIHLPTKKGRIELLDQAQRVVLKKKVTTGTTVALGQLEPGNYLLRVLSDKQAGQQLLVKK</sequence>
<dbReference type="Gene3D" id="3.40.50.1820">
    <property type="entry name" value="alpha/beta hydrolase"/>
    <property type="match status" value="1"/>
</dbReference>
<comment type="caution">
    <text evidence="2">The sequence shown here is derived from an EMBL/GenBank/DDBJ whole genome shotgun (WGS) entry which is preliminary data.</text>
</comment>
<organism evidence="2 3">
    <name type="scientific">Hymenobacter fodinae</name>
    <dbReference type="NCBI Taxonomy" id="2510796"/>
    <lineage>
        <taxon>Bacteria</taxon>
        <taxon>Pseudomonadati</taxon>
        <taxon>Bacteroidota</taxon>
        <taxon>Cytophagia</taxon>
        <taxon>Cytophagales</taxon>
        <taxon>Hymenobacteraceae</taxon>
        <taxon>Hymenobacter</taxon>
    </lineage>
</organism>
<dbReference type="InterPro" id="IPR029058">
    <property type="entry name" value="AB_hydrolase_fold"/>
</dbReference>
<evidence type="ECO:0000256" key="1">
    <source>
        <dbReference type="SAM" id="SignalP"/>
    </source>
</evidence>
<dbReference type="Proteomes" id="UP000298337">
    <property type="component" value="Unassembled WGS sequence"/>
</dbReference>
<dbReference type="PANTHER" id="PTHR48098">
    <property type="entry name" value="ENTEROCHELIN ESTERASE-RELATED"/>
    <property type="match status" value="1"/>
</dbReference>
<evidence type="ECO:0000313" key="2">
    <source>
        <dbReference type="EMBL" id="TGE08564.1"/>
    </source>
</evidence>
<dbReference type="PROSITE" id="PS51257">
    <property type="entry name" value="PROKAR_LIPOPROTEIN"/>
    <property type="match status" value="1"/>
</dbReference>
<dbReference type="Pfam" id="PF00756">
    <property type="entry name" value="Esterase"/>
    <property type="match status" value="1"/>
</dbReference>
<dbReference type="Gene3D" id="2.60.40.10">
    <property type="entry name" value="Immunoglobulins"/>
    <property type="match status" value="1"/>
</dbReference>
<dbReference type="SUPFAM" id="SSF49452">
    <property type="entry name" value="Starch-binding domain-like"/>
    <property type="match status" value="1"/>
</dbReference>
<dbReference type="OrthoDB" id="9784036at2"/>
<feature type="chain" id="PRO_5021233726" evidence="1">
    <location>
        <begin position="20"/>
        <end position="475"/>
    </location>
</feature>
<dbReference type="EMBL" id="SRLA01000002">
    <property type="protein sequence ID" value="TGE08564.1"/>
    <property type="molecule type" value="Genomic_DNA"/>
</dbReference>
<dbReference type="InterPro" id="IPR013784">
    <property type="entry name" value="Carb-bd-like_fold"/>
</dbReference>